<dbReference type="OrthoDB" id="10448855at2759"/>
<dbReference type="InterPro" id="IPR001878">
    <property type="entry name" value="Znf_CCHC"/>
</dbReference>
<dbReference type="Proteomes" id="UP000507470">
    <property type="component" value="Unassembled WGS sequence"/>
</dbReference>
<feature type="region of interest" description="Disordered" evidence="2">
    <location>
        <begin position="79"/>
        <end position="180"/>
    </location>
</feature>
<feature type="domain" description="CCHC-type" evidence="3">
    <location>
        <begin position="61"/>
        <end position="75"/>
    </location>
</feature>
<feature type="compositionally biased region" description="Basic and acidic residues" evidence="2">
    <location>
        <begin position="124"/>
        <end position="136"/>
    </location>
</feature>
<dbReference type="AlphaFoldDB" id="A0A6J8BGA5"/>
<evidence type="ECO:0000259" key="3">
    <source>
        <dbReference type="PROSITE" id="PS50158"/>
    </source>
</evidence>
<feature type="compositionally biased region" description="Polar residues" evidence="2">
    <location>
        <begin position="137"/>
        <end position="163"/>
    </location>
</feature>
<proteinExistence type="predicted"/>
<keyword evidence="5" id="KW-1185">Reference proteome</keyword>
<feature type="compositionally biased region" description="Polar residues" evidence="2">
    <location>
        <begin position="111"/>
        <end position="123"/>
    </location>
</feature>
<dbReference type="GO" id="GO:0008270">
    <property type="term" value="F:zinc ion binding"/>
    <property type="evidence" value="ECO:0007669"/>
    <property type="project" value="UniProtKB-KW"/>
</dbReference>
<evidence type="ECO:0000256" key="1">
    <source>
        <dbReference type="PROSITE-ProRule" id="PRU00047"/>
    </source>
</evidence>
<dbReference type="PROSITE" id="PS50158">
    <property type="entry name" value="ZF_CCHC"/>
    <property type="match status" value="1"/>
</dbReference>
<protein>
    <submittedName>
        <fullName evidence="4">CNBP</fullName>
    </submittedName>
</protein>
<sequence>MELIIWMRESLNKIIQDSDQDNLSEIDKSDVGNIDTFIENIDESDSYNIHVSSIICNNDWKCKTCGTNGHISKDCTAEFDKNSQSDSEVSSEESDEVSEDESEKGEEIVSSQSTENLLDTCTPHTEETSKNADLPKDTNNIHVQDQNPSELKSDEPAQQSPEQNLKKKDEKEKKHPNQREQLTVHWINTLGQPLSRNQQNDLPPHQLIHCMTMRLAQQNQGQLITHNDPKTHNCPNIKYNYQSL</sequence>
<accession>A0A6J8BGA5</accession>
<keyword evidence="1" id="KW-0479">Metal-binding</keyword>
<evidence type="ECO:0000256" key="2">
    <source>
        <dbReference type="SAM" id="MobiDB-lite"/>
    </source>
</evidence>
<evidence type="ECO:0000313" key="4">
    <source>
        <dbReference type="EMBL" id="CAC5382411.1"/>
    </source>
</evidence>
<evidence type="ECO:0000313" key="5">
    <source>
        <dbReference type="Proteomes" id="UP000507470"/>
    </source>
</evidence>
<reference evidence="4 5" key="1">
    <citation type="submission" date="2020-06" db="EMBL/GenBank/DDBJ databases">
        <authorList>
            <person name="Li R."/>
            <person name="Bekaert M."/>
        </authorList>
    </citation>
    <scope>NUCLEOTIDE SEQUENCE [LARGE SCALE GENOMIC DNA]</scope>
    <source>
        <strain evidence="5">wild</strain>
    </source>
</reference>
<gene>
    <name evidence="4" type="ORF">MCOR_18240</name>
</gene>
<feature type="compositionally biased region" description="Basic and acidic residues" evidence="2">
    <location>
        <begin position="164"/>
        <end position="178"/>
    </location>
</feature>
<name>A0A6J8BGA5_MYTCO</name>
<keyword evidence="1" id="KW-0863">Zinc-finger</keyword>
<keyword evidence="1" id="KW-0862">Zinc</keyword>
<organism evidence="4 5">
    <name type="scientific">Mytilus coruscus</name>
    <name type="common">Sea mussel</name>
    <dbReference type="NCBI Taxonomy" id="42192"/>
    <lineage>
        <taxon>Eukaryota</taxon>
        <taxon>Metazoa</taxon>
        <taxon>Spiralia</taxon>
        <taxon>Lophotrochozoa</taxon>
        <taxon>Mollusca</taxon>
        <taxon>Bivalvia</taxon>
        <taxon>Autobranchia</taxon>
        <taxon>Pteriomorphia</taxon>
        <taxon>Mytilida</taxon>
        <taxon>Mytiloidea</taxon>
        <taxon>Mytilidae</taxon>
        <taxon>Mytilinae</taxon>
        <taxon>Mytilus</taxon>
    </lineage>
</organism>
<dbReference type="Pfam" id="PF00098">
    <property type="entry name" value="zf-CCHC"/>
    <property type="match status" value="1"/>
</dbReference>
<dbReference type="EMBL" id="CACVKT020003209">
    <property type="protein sequence ID" value="CAC5382411.1"/>
    <property type="molecule type" value="Genomic_DNA"/>
</dbReference>
<feature type="compositionally biased region" description="Acidic residues" evidence="2">
    <location>
        <begin position="89"/>
        <end position="104"/>
    </location>
</feature>
<dbReference type="GO" id="GO:0003676">
    <property type="term" value="F:nucleic acid binding"/>
    <property type="evidence" value="ECO:0007669"/>
    <property type="project" value="InterPro"/>
</dbReference>